<keyword evidence="2" id="KW-0813">Transport</keyword>
<dbReference type="GO" id="GO:0016020">
    <property type="term" value="C:membrane"/>
    <property type="evidence" value="ECO:0007669"/>
    <property type="project" value="UniProtKB-SubCell"/>
</dbReference>
<sequence length="139" mass="15300">MTVFMLCLAIPYHHWTSPGHHTGFVVMYGLTFFFANFGPNTTTFIIPAEIFPARLRSTCHGISAACGKAGAIVGAFGFQYASQEHTPQSGYRKGIGLRNSLFVLATCNFLGMVMTLFVPETKGKSLEEITRENLDENEV</sequence>
<evidence type="ECO:0000256" key="2">
    <source>
        <dbReference type="ARBA" id="ARBA00022592"/>
    </source>
</evidence>
<proteinExistence type="inferred from homology"/>
<comment type="similarity">
    <text evidence="8">Belongs to the major facilitator superfamily. Phosphate:H(+) symporter (TC 2.A.1.9) family.</text>
</comment>
<keyword evidence="6 9" id="KW-0472">Membrane</keyword>
<evidence type="ECO:0000256" key="1">
    <source>
        <dbReference type="ARBA" id="ARBA00004141"/>
    </source>
</evidence>
<protein>
    <recommendedName>
        <fullName evidence="7">H(+)/Pi cotransporter</fullName>
    </recommendedName>
</protein>
<dbReference type="Gene3D" id="1.20.1250.20">
    <property type="entry name" value="MFS general substrate transporter like domains"/>
    <property type="match status" value="1"/>
</dbReference>
<organism evidence="11 12">
    <name type="scientific">Carex littledalei</name>
    <dbReference type="NCBI Taxonomy" id="544730"/>
    <lineage>
        <taxon>Eukaryota</taxon>
        <taxon>Viridiplantae</taxon>
        <taxon>Streptophyta</taxon>
        <taxon>Embryophyta</taxon>
        <taxon>Tracheophyta</taxon>
        <taxon>Spermatophyta</taxon>
        <taxon>Magnoliopsida</taxon>
        <taxon>Liliopsida</taxon>
        <taxon>Poales</taxon>
        <taxon>Cyperaceae</taxon>
        <taxon>Cyperoideae</taxon>
        <taxon>Cariceae</taxon>
        <taxon>Carex</taxon>
        <taxon>Carex subgen. Euthyceras</taxon>
    </lineage>
</organism>
<evidence type="ECO:0000313" key="12">
    <source>
        <dbReference type="Proteomes" id="UP000623129"/>
    </source>
</evidence>
<keyword evidence="12" id="KW-1185">Reference proteome</keyword>
<keyword evidence="5 9" id="KW-1133">Transmembrane helix</keyword>
<evidence type="ECO:0000256" key="5">
    <source>
        <dbReference type="ARBA" id="ARBA00022989"/>
    </source>
</evidence>
<name>A0A833QKP9_9POAL</name>
<comment type="subcellular location">
    <subcellularLocation>
        <location evidence="1">Membrane</location>
        <topology evidence="1">Multi-pass membrane protein</topology>
    </subcellularLocation>
</comment>
<keyword evidence="2" id="KW-0592">Phosphate transport</keyword>
<feature type="domain" description="Major facilitator superfamily (MFS) profile" evidence="10">
    <location>
        <begin position="1"/>
        <end position="123"/>
    </location>
</feature>
<evidence type="ECO:0000259" key="10">
    <source>
        <dbReference type="PROSITE" id="PS50850"/>
    </source>
</evidence>
<evidence type="ECO:0000256" key="4">
    <source>
        <dbReference type="ARBA" id="ARBA00022847"/>
    </source>
</evidence>
<accession>A0A833QKP9</accession>
<dbReference type="Proteomes" id="UP000623129">
    <property type="component" value="Unassembled WGS sequence"/>
</dbReference>
<dbReference type="PANTHER" id="PTHR24064">
    <property type="entry name" value="SOLUTE CARRIER FAMILY 22 MEMBER"/>
    <property type="match status" value="1"/>
</dbReference>
<evidence type="ECO:0000256" key="8">
    <source>
        <dbReference type="ARBA" id="ARBA00044504"/>
    </source>
</evidence>
<comment type="caution">
    <text evidence="11">The sequence shown here is derived from an EMBL/GenBank/DDBJ whole genome shotgun (WGS) entry which is preliminary data.</text>
</comment>
<dbReference type="GO" id="GO:0006817">
    <property type="term" value="P:phosphate ion transport"/>
    <property type="evidence" value="ECO:0007669"/>
    <property type="project" value="UniProtKB-KW"/>
</dbReference>
<dbReference type="InterPro" id="IPR036259">
    <property type="entry name" value="MFS_trans_sf"/>
</dbReference>
<keyword evidence="3 9" id="KW-0812">Transmembrane</keyword>
<evidence type="ECO:0000313" key="11">
    <source>
        <dbReference type="EMBL" id="KAF3328220.1"/>
    </source>
</evidence>
<evidence type="ECO:0000256" key="9">
    <source>
        <dbReference type="SAM" id="Phobius"/>
    </source>
</evidence>
<dbReference type="GO" id="GO:0015293">
    <property type="term" value="F:symporter activity"/>
    <property type="evidence" value="ECO:0007669"/>
    <property type="project" value="UniProtKB-KW"/>
</dbReference>
<dbReference type="InterPro" id="IPR005828">
    <property type="entry name" value="MFS_sugar_transport-like"/>
</dbReference>
<dbReference type="SUPFAM" id="SSF103473">
    <property type="entry name" value="MFS general substrate transporter"/>
    <property type="match status" value="1"/>
</dbReference>
<dbReference type="OrthoDB" id="592701at2759"/>
<dbReference type="InterPro" id="IPR020846">
    <property type="entry name" value="MFS_dom"/>
</dbReference>
<dbReference type="AlphaFoldDB" id="A0A833QKP9"/>
<evidence type="ECO:0000256" key="6">
    <source>
        <dbReference type="ARBA" id="ARBA00023136"/>
    </source>
</evidence>
<dbReference type="PROSITE" id="PS50850">
    <property type="entry name" value="MFS"/>
    <property type="match status" value="1"/>
</dbReference>
<gene>
    <name evidence="11" type="ORF">FCM35_KLT06826</name>
</gene>
<reference evidence="11" key="1">
    <citation type="submission" date="2020-01" db="EMBL/GenBank/DDBJ databases">
        <title>Genome sequence of Kobresia littledalei, the first chromosome-level genome in the family Cyperaceae.</title>
        <authorList>
            <person name="Qu G."/>
        </authorList>
    </citation>
    <scope>NUCLEOTIDE SEQUENCE</scope>
    <source>
        <strain evidence="11">C.B.Clarke</strain>
        <tissue evidence="11">Leaf</tissue>
    </source>
</reference>
<feature type="transmembrane region" description="Helical" evidence="9">
    <location>
        <begin position="101"/>
        <end position="118"/>
    </location>
</feature>
<evidence type="ECO:0000256" key="7">
    <source>
        <dbReference type="ARBA" id="ARBA00032043"/>
    </source>
</evidence>
<keyword evidence="4" id="KW-0769">Symport</keyword>
<dbReference type="EMBL" id="SWLB01000016">
    <property type="protein sequence ID" value="KAF3328220.1"/>
    <property type="molecule type" value="Genomic_DNA"/>
</dbReference>
<dbReference type="Pfam" id="PF00083">
    <property type="entry name" value="Sugar_tr"/>
    <property type="match status" value="1"/>
</dbReference>
<evidence type="ECO:0000256" key="3">
    <source>
        <dbReference type="ARBA" id="ARBA00022692"/>
    </source>
</evidence>